<protein>
    <submittedName>
        <fullName evidence="1">Uncharacterized protein</fullName>
    </submittedName>
</protein>
<organism evidence="1 2">
    <name type="scientific">Marchantia polymorpha</name>
    <name type="common">Common liverwort</name>
    <name type="synonym">Marchantia aquatica</name>
    <dbReference type="NCBI Taxonomy" id="3197"/>
    <lineage>
        <taxon>Eukaryota</taxon>
        <taxon>Viridiplantae</taxon>
        <taxon>Streptophyta</taxon>
        <taxon>Embryophyta</taxon>
        <taxon>Marchantiophyta</taxon>
        <taxon>Marchantiopsida</taxon>
        <taxon>Marchantiidae</taxon>
        <taxon>Marchantiales</taxon>
        <taxon>Marchantiaceae</taxon>
        <taxon>Marchantia</taxon>
    </lineage>
</organism>
<dbReference type="EMBL" id="KZ772750">
    <property type="protein sequence ID" value="PTQ34573.1"/>
    <property type="molecule type" value="Genomic_DNA"/>
</dbReference>
<dbReference type="Proteomes" id="UP000244005">
    <property type="component" value="Unassembled WGS sequence"/>
</dbReference>
<proteinExistence type="predicted"/>
<sequence>LFVEKSIVDVIIGDMLFQDGDSNEELTKEPALSIFEDVLDPSEVNCDGCDDAADVSTARYRIHLKNLAQFYLISDYLSVGASFRMVSRILAMTKESTSLASLVSVSEGKVDAFARYVCALNLQSLKDLLARVWTFFVAMDMSIHMATSYLNIRIRLHRKSSILNFHLLAIPMFSRHTGEQIFLHAAKALDVLALSWKKLILSISTDGERKMTGSLDIQLDIKLQCFFASLMYEQFYSSLTSLISYLRRQQNLINDMKIKAPTVSNIRWESMGKVAICVSPSVAPSPLWWIVLMFIEKISAEATITFRSLEGLTTIVSKQREGLQRLHDVYIRLFKASQPLSVEDTNAVDHGISVLSEDYRYSLQLSDVTEVLEDLGLFVAGKIEGTNLAVCKVNLIAGVISIVAERDSSNKAAAEMPHVLPHQLVMLRGRELSDILKIQTPRLRTTCSITEIDIIEQEFAQLQSAYHRESSFKAMLDACAFPGTSTVESDFSIVKWEKDVGRASLTDFSLEVILHAKQFNQMRSINVQ</sequence>
<evidence type="ECO:0000313" key="2">
    <source>
        <dbReference type="Proteomes" id="UP000244005"/>
    </source>
</evidence>
<dbReference type="PANTHER" id="PTHR37067">
    <property type="entry name" value="PX DOMAIN-CONTAINING PROTEIN"/>
    <property type="match status" value="1"/>
</dbReference>
<name>A0A2R6WL84_MARPO</name>
<accession>A0A2R6WL84</accession>
<reference evidence="2" key="1">
    <citation type="journal article" date="2017" name="Cell">
        <title>Insights into land plant evolution garnered from the Marchantia polymorpha genome.</title>
        <authorList>
            <person name="Bowman J.L."/>
            <person name="Kohchi T."/>
            <person name="Yamato K.T."/>
            <person name="Jenkins J."/>
            <person name="Shu S."/>
            <person name="Ishizaki K."/>
            <person name="Yamaoka S."/>
            <person name="Nishihama R."/>
            <person name="Nakamura Y."/>
            <person name="Berger F."/>
            <person name="Adam C."/>
            <person name="Aki S.S."/>
            <person name="Althoff F."/>
            <person name="Araki T."/>
            <person name="Arteaga-Vazquez M.A."/>
            <person name="Balasubrmanian S."/>
            <person name="Barry K."/>
            <person name="Bauer D."/>
            <person name="Boehm C.R."/>
            <person name="Briginshaw L."/>
            <person name="Caballero-Perez J."/>
            <person name="Catarino B."/>
            <person name="Chen F."/>
            <person name="Chiyoda S."/>
            <person name="Chovatia M."/>
            <person name="Davies K.M."/>
            <person name="Delmans M."/>
            <person name="Demura T."/>
            <person name="Dierschke T."/>
            <person name="Dolan L."/>
            <person name="Dorantes-Acosta A.E."/>
            <person name="Eklund D.M."/>
            <person name="Florent S.N."/>
            <person name="Flores-Sandoval E."/>
            <person name="Fujiyama A."/>
            <person name="Fukuzawa H."/>
            <person name="Galik B."/>
            <person name="Grimanelli D."/>
            <person name="Grimwood J."/>
            <person name="Grossniklaus U."/>
            <person name="Hamada T."/>
            <person name="Haseloff J."/>
            <person name="Hetherington A.J."/>
            <person name="Higo A."/>
            <person name="Hirakawa Y."/>
            <person name="Hundley H.N."/>
            <person name="Ikeda Y."/>
            <person name="Inoue K."/>
            <person name="Inoue S.I."/>
            <person name="Ishida S."/>
            <person name="Jia Q."/>
            <person name="Kakita M."/>
            <person name="Kanazawa T."/>
            <person name="Kawai Y."/>
            <person name="Kawashima T."/>
            <person name="Kennedy M."/>
            <person name="Kinose K."/>
            <person name="Kinoshita T."/>
            <person name="Kohara Y."/>
            <person name="Koide E."/>
            <person name="Komatsu K."/>
            <person name="Kopischke S."/>
            <person name="Kubo M."/>
            <person name="Kyozuka J."/>
            <person name="Lagercrantz U."/>
            <person name="Lin S.S."/>
            <person name="Lindquist E."/>
            <person name="Lipzen A.M."/>
            <person name="Lu C.W."/>
            <person name="De Luna E."/>
            <person name="Martienssen R.A."/>
            <person name="Minamino N."/>
            <person name="Mizutani M."/>
            <person name="Mizutani M."/>
            <person name="Mochizuki N."/>
            <person name="Monte I."/>
            <person name="Mosher R."/>
            <person name="Nagasaki H."/>
            <person name="Nakagami H."/>
            <person name="Naramoto S."/>
            <person name="Nishitani K."/>
            <person name="Ohtani M."/>
            <person name="Okamoto T."/>
            <person name="Okumura M."/>
            <person name="Phillips J."/>
            <person name="Pollak B."/>
            <person name="Reinders A."/>
            <person name="Rovekamp M."/>
            <person name="Sano R."/>
            <person name="Sawa S."/>
            <person name="Schmid M.W."/>
            <person name="Shirakawa M."/>
            <person name="Solano R."/>
            <person name="Spunde A."/>
            <person name="Suetsugu N."/>
            <person name="Sugano S."/>
            <person name="Sugiyama A."/>
            <person name="Sun R."/>
            <person name="Suzuki Y."/>
            <person name="Takenaka M."/>
            <person name="Takezawa D."/>
            <person name="Tomogane H."/>
            <person name="Tsuzuki M."/>
            <person name="Ueda T."/>
            <person name="Umeda M."/>
            <person name="Ward J.M."/>
            <person name="Watanabe Y."/>
            <person name="Yazaki K."/>
            <person name="Yokoyama R."/>
            <person name="Yoshitake Y."/>
            <person name="Yotsui I."/>
            <person name="Zachgo S."/>
            <person name="Schmutz J."/>
        </authorList>
    </citation>
    <scope>NUCLEOTIDE SEQUENCE [LARGE SCALE GENOMIC DNA]</scope>
    <source>
        <strain evidence="2">Tak-1</strain>
    </source>
</reference>
<dbReference type="PANTHER" id="PTHR37067:SF3">
    <property type="entry name" value="PX DOMAIN-CONTAINING PROTEIN"/>
    <property type="match status" value="1"/>
</dbReference>
<evidence type="ECO:0000313" key="1">
    <source>
        <dbReference type="EMBL" id="PTQ34573.1"/>
    </source>
</evidence>
<feature type="non-terminal residue" evidence="1">
    <location>
        <position position="1"/>
    </location>
</feature>
<dbReference type="AlphaFoldDB" id="A0A2R6WL84"/>
<keyword evidence="2" id="KW-1185">Reference proteome</keyword>
<dbReference type="OrthoDB" id="164174at2759"/>
<gene>
    <name evidence="1" type="ORF">MARPO_0078s0001</name>
</gene>